<feature type="domain" description="EamA" evidence="2">
    <location>
        <begin position="1"/>
        <end position="129"/>
    </location>
</feature>
<dbReference type="EMBL" id="QKLW01000003">
    <property type="protein sequence ID" value="PYF82300.1"/>
    <property type="molecule type" value="Genomic_DNA"/>
</dbReference>
<feature type="transmembrane region" description="Helical" evidence="1">
    <location>
        <begin position="167"/>
        <end position="188"/>
    </location>
</feature>
<protein>
    <submittedName>
        <fullName evidence="3">Drug/metabolite transporter (DMT)-like permease</fullName>
    </submittedName>
</protein>
<sequence>MFIAMFISGTIGYFALESQQASENIVFARCVIGTIFLTLYVFIFKKYPSAKDITLKTCIGLLVGGVTLVFNWLFLFKSYIELSMGLTTVIYNTQPFILIILGSVLLKERLKLEHFMLVAVSFIGLTTIVLGGDIQQNDIKITGVVNAMIAATLYALSTIYTKKISNLTPTFIALCHLLIGCFVFASFFDIDDFNLHIDNVHNLIVLGLVHTGFMYIFLYGAYEKSNVSSLAIMSFIYPLVALIIDVLAYNLVLTETEISGVFIILLSLIIYNSLNYLKAKRKLKNA</sequence>
<evidence type="ECO:0000313" key="3">
    <source>
        <dbReference type="EMBL" id="PYF82300.1"/>
    </source>
</evidence>
<accession>A0A318V3E1</accession>
<keyword evidence="1" id="KW-0812">Transmembrane</keyword>
<feature type="transmembrane region" description="Helical" evidence="1">
    <location>
        <begin position="230"/>
        <end position="252"/>
    </location>
</feature>
<feature type="transmembrane region" description="Helical" evidence="1">
    <location>
        <begin position="141"/>
        <end position="160"/>
    </location>
</feature>
<dbReference type="InterPro" id="IPR000620">
    <property type="entry name" value="EamA_dom"/>
</dbReference>
<feature type="transmembrane region" description="Helical" evidence="1">
    <location>
        <begin position="25"/>
        <end position="43"/>
    </location>
</feature>
<organism evidence="3 4">
    <name type="scientific">Marinomonas alcarazii</name>
    <dbReference type="NCBI Taxonomy" id="491949"/>
    <lineage>
        <taxon>Bacteria</taxon>
        <taxon>Pseudomonadati</taxon>
        <taxon>Pseudomonadota</taxon>
        <taxon>Gammaproteobacteria</taxon>
        <taxon>Oceanospirillales</taxon>
        <taxon>Oceanospirillaceae</taxon>
        <taxon>Marinomonas</taxon>
    </lineage>
</organism>
<dbReference type="AlphaFoldDB" id="A0A318V3E1"/>
<dbReference type="SUPFAM" id="SSF103481">
    <property type="entry name" value="Multidrug resistance efflux transporter EmrE"/>
    <property type="match status" value="2"/>
</dbReference>
<dbReference type="InterPro" id="IPR037185">
    <property type="entry name" value="EmrE-like"/>
</dbReference>
<proteinExistence type="predicted"/>
<feature type="transmembrane region" description="Helical" evidence="1">
    <location>
        <begin position="55"/>
        <end position="76"/>
    </location>
</feature>
<keyword evidence="4" id="KW-1185">Reference proteome</keyword>
<dbReference type="Pfam" id="PF00892">
    <property type="entry name" value="EamA"/>
    <property type="match status" value="2"/>
</dbReference>
<gene>
    <name evidence="3" type="ORF">DFP75_103126</name>
</gene>
<evidence type="ECO:0000313" key="4">
    <source>
        <dbReference type="Proteomes" id="UP000247551"/>
    </source>
</evidence>
<evidence type="ECO:0000256" key="1">
    <source>
        <dbReference type="SAM" id="Phobius"/>
    </source>
</evidence>
<dbReference type="PANTHER" id="PTHR22911">
    <property type="entry name" value="ACYL-MALONYL CONDENSING ENZYME-RELATED"/>
    <property type="match status" value="1"/>
</dbReference>
<dbReference type="GO" id="GO:0016020">
    <property type="term" value="C:membrane"/>
    <property type="evidence" value="ECO:0007669"/>
    <property type="project" value="InterPro"/>
</dbReference>
<keyword evidence="1" id="KW-0472">Membrane</keyword>
<feature type="domain" description="EamA" evidence="2">
    <location>
        <begin position="142"/>
        <end position="271"/>
    </location>
</feature>
<name>A0A318V3E1_9GAMM</name>
<comment type="caution">
    <text evidence="3">The sequence shown here is derived from an EMBL/GenBank/DDBJ whole genome shotgun (WGS) entry which is preliminary data.</text>
</comment>
<keyword evidence="1" id="KW-1133">Transmembrane helix</keyword>
<evidence type="ECO:0000259" key="2">
    <source>
        <dbReference type="Pfam" id="PF00892"/>
    </source>
</evidence>
<feature type="transmembrane region" description="Helical" evidence="1">
    <location>
        <begin position="115"/>
        <end position="135"/>
    </location>
</feature>
<dbReference type="Proteomes" id="UP000247551">
    <property type="component" value="Unassembled WGS sequence"/>
</dbReference>
<dbReference type="PANTHER" id="PTHR22911:SF102">
    <property type="entry name" value="MEMBRANE PROTEIN"/>
    <property type="match status" value="1"/>
</dbReference>
<reference evidence="3 4" key="1">
    <citation type="submission" date="2018-06" db="EMBL/GenBank/DDBJ databases">
        <title>Genomic Encyclopedia of Type Strains, Phase III (KMG-III): the genomes of soil and plant-associated and newly described type strains.</title>
        <authorList>
            <person name="Whitman W."/>
        </authorList>
    </citation>
    <scope>NUCLEOTIDE SEQUENCE [LARGE SCALE GENOMIC DNA]</scope>
    <source>
        <strain evidence="3 4">CECT 7730</strain>
    </source>
</reference>
<feature type="transmembrane region" description="Helical" evidence="1">
    <location>
        <begin position="258"/>
        <end position="277"/>
    </location>
</feature>
<feature type="transmembrane region" description="Helical" evidence="1">
    <location>
        <begin position="82"/>
        <end position="106"/>
    </location>
</feature>
<feature type="transmembrane region" description="Helical" evidence="1">
    <location>
        <begin position="200"/>
        <end position="218"/>
    </location>
</feature>